<name>A0A8C7FXX6_ONCKI</name>
<dbReference type="GO" id="GO:0008168">
    <property type="term" value="F:methyltransferase activity"/>
    <property type="evidence" value="ECO:0007669"/>
    <property type="project" value="InterPro"/>
</dbReference>
<evidence type="ECO:0000313" key="2">
    <source>
        <dbReference type="Ensembl" id="ENSOKIP00005034078.1"/>
    </source>
</evidence>
<dbReference type="PROSITE" id="PS50878">
    <property type="entry name" value="RT_POL"/>
    <property type="match status" value="1"/>
</dbReference>
<sequence>MKCFERLVMAHINTIIPETLDPIQFAYSPNRSTDDAISIALHTALSHLDKRNTYVRMLFIDYSSAFNTIVPSKLITKLRILGLNTSLCNWILDFLTDHPYVVKVGSNPSATLILNTGAPQGCVLSPLLYSLFTHDCMARHDSNTIIKFADETTVVGLITANNETVYREEVRDLAGWCQNHNLSLNVTKTKEMIVDYRKRRTEHAPILIDGAVVEQVESFKFLGVHITNKLEWSKHTKTVVKRTRQSLFPLRKLKGFCMGPEILKRFYSCTIESILTGCIAAWYGNCSASDCKALQRVVRTAQYITGAKLPSIQDLYTRWCQRKALKIVKDPSHPSHRRFSLLPHSKQAVPECQV</sequence>
<protein>
    <recommendedName>
        <fullName evidence="1">Reverse transcriptase domain-containing protein</fullName>
    </recommendedName>
</protein>
<reference evidence="2" key="2">
    <citation type="submission" date="2025-09" db="UniProtKB">
        <authorList>
            <consortium name="Ensembl"/>
        </authorList>
    </citation>
    <scope>IDENTIFICATION</scope>
</reference>
<dbReference type="CDD" id="cd01650">
    <property type="entry name" value="RT_nLTR_like"/>
    <property type="match status" value="1"/>
</dbReference>
<feature type="domain" description="Reverse transcriptase" evidence="1">
    <location>
        <begin position="1"/>
        <end position="226"/>
    </location>
</feature>
<dbReference type="GO" id="GO:0016706">
    <property type="term" value="F:2-oxoglutarate-dependent dioxygenase activity"/>
    <property type="evidence" value="ECO:0007669"/>
    <property type="project" value="InterPro"/>
</dbReference>
<dbReference type="Ensembl" id="ENSOKIT00005035962.1">
    <property type="protein sequence ID" value="ENSOKIP00005034078.1"/>
    <property type="gene ID" value="ENSOKIG00005014575.1"/>
</dbReference>
<dbReference type="GeneTree" id="ENSGT01020000230367"/>
<dbReference type="InterPro" id="IPR043502">
    <property type="entry name" value="DNA/RNA_pol_sf"/>
</dbReference>
<dbReference type="PANTHER" id="PTHR33332">
    <property type="entry name" value="REVERSE TRANSCRIPTASE DOMAIN-CONTAINING PROTEIN"/>
    <property type="match status" value="1"/>
</dbReference>
<dbReference type="AlphaFoldDB" id="A0A8C7FXX6"/>
<evidence type="ECO:0000313" key="3">
    <source>
        <dbReference type="Proteomes" id="UP000694557"/>
    </source>
</evidence>
<dbReference type="Pfam" id="PF09004">
    <property type="entry name" value="ALKBH8_N"/>
    <property type="match status" value="1"/>
</dbReference>
<dbReference type="SUPFAM" id="SSF56672">
    <property type="entry name" value="DNA/RNA polymerases"/>
    <property type="match status" value="1"/>
</dbReference>
<accession>A0A8C7FXX6</accession>
<proteinExistence type="predicted"/>
<evidence type="ECO:0000259" key="1">
    <source>
        <dbReference type="PROSITE" id="PS50878"/>
    </source>
</evidence>
<dbReference type="InterPro" id="IPR015095">
    <property type="entry name" value="AlkB_hom8_N"/>
</dbReference>
<reference evidence="2" key="1">
    <citation type="submission" date="2025-08" db="UniProtKB">
        <authorList>
            <consortium name="Ensembl"/>
        </authorList>
    </citation>
    <scope>IDENTIFICATION</scope>
</reference>
<organism evidence="2 3">
    <name type="scientific">Oncorhynchus kisutch</name>
    <name type="common">Coho salmon</name>
    <name type="synonym">Salmo kisutch</name>
    <dbReference type="NCBI Taxonomy" id="8019"/>
    <lineage>
        <taxon>Eukaryota</taxon>
        <taxon>Metazoa</taxon>
        <taxon>Chordata</taxon>
        <taxon>Craniata</taxon>
        <taxon>Vertebrata</taxon>
        <taxon>Euteleostomi</taxon>
        <taxon>Actinopterygii</taxon>
        <taxon>Neopterygii</taxon>
        <taxon>Teleostei</taxon>
        <taxon>Protacanthopterygii</taxon>
        <taxon>Salmoniformes</taxon>
        <taxon>Salmonidae</taxon>
        <taxon>Salmoninae</taxon>
        <taxon>Oncorhynchus</taxon>
    </lineage>
</organism>
<dbReference type="InterPro" id="IPR000477">
    <property type="entry name" value="RT_dom"/>
</dbReference>
<dbReference type="Pfam" id="PF00078">
    <property type="entry name" value="RVT_1"/>
    <property type="match status" value="1"/>
</dbReference>
<keyword evidence="3" id="KW-1185">Reference proteome</keyword>
<dbReference type="Proteomes" id="UP000694557">
    <property type="component" value="Unassembled WGS sequence"/>
</dbReference>